<keyword evidence="1" id="KW-0175">Coiled coil</keyword>
<proteinExistence type="predicted"/>
<reference evidence="3" key="1">
    <citation type="journal article" date="2017" name="Genome Biol. Evol.">
        <title>Comparative Genomic Analysis Identifies a Campylobacter Clade Deficient in Selenium Metabolism.</title>
        <authorList>
            <person name="Miller W.G."/>
            <person name="Yee E."/>
            <person name="Lopes B.S."/>
            <person name="Chapman M.H."/>
            <person name="Huynh S."/>
            <person name="Bono J.L."/>
            <person name="Parker C.T."/>
            <person name="Strachan N.J.C."/>
            <person name="Forbes K.J."/>
        </authorList>
    </citation>
    <scope>NUCLEOTIDE SEQUENCE [LARGE SCALE GENOMIC DNA]</scope>
    <source>
        <strain evidence="3">NCTC 13004</strain>
    </source>
</reference>
<organism evidence="2 3">
    <name type="scientific">Campylobacter lanienae NCTC 13004</name>
    <dbReference type="NCBI Taxonomy" id="1031753"/>
    <lineage>
        <taxon>Bacteria</taxon>
        <taxon>Pseudomonadati</taxon>
        <taxon>Campylobacterota</taxon>
        <taxon>Epsilonproteobacteria</taxon>
        <taxon>Campylobacterales</taxon>
        <taxon>Campylobacteraceae</taxon>
        <taxon>Campylobacter</taxon>
    </lineage>
</organism>
<evidence type="ECO:0000313" key="2">
    <source>
        <dbReference type="EMBL" id="ARQ97517.1"/>
    </source>
</evidence>
<dbReference type="EMBL" id="CP015578">
    <property type="protein sequence ID" value="ARQ97517.1"/>
    <property type="molecule type" value="Genomic_DNA"/>
</dbReference>
<reference evidence="3" key="2">
    <citation type="journal article" date="2017" name="Genome Biol. Evol.">
        <title>Comparative genomic analysis identifies a Campylobacter clade deficient in selenium metabolism.</title>
        <authorList>
            <person name="Miller W.G."/>
            <person name="Yee E."/>
            <person name="Lopes B.S."/>
            <person name="Chapman M.H."/>
            <person name="Huynh S."/>
            <person name="Bono J.L."/>
            <person name="Parker C.T."/>
            <person name="Strachan N.J.C."/>
            <person name="Forbes K.J."/>
        </authorList>
    </citation>
    <scope>NUCLEOTIDE SEQUENCE [LARGE SCALE GENOMIC DNA]</scope>
    <source>
        <strain evidence="3">NCTC 13004</strain>
    </source>
</reference>
<gene>
    <name evidence="2" type="ORF">CLAN_0771</name>
</gene>
<feature type="coiled-coil region" evidence="1">
    <location>
        <begin position="65"/>
        <end position="124"/>
    </location>
</feature>
<protein>
    <submittedName>
        <fullName evidence="2">Uncharacterized protein</fullName>
    </submittedName>
</protein>
<sequence>MQVTNNLSIYNSDYKATISKSNDDFSDILNEMISTDTKDSVDITQNFKDNIMQYGIMATVTMMNNEKIQEEIERKRAELLKSLDTQNMSPEDKAAALASIEETLNRYKKELQENSNEVNTKSIEDNMLKKILTFV</sequence>
<dbReference type="KEGG" id="clx:CLAN_0771"/>
<name>A0A1X9SMP8_9BACT</name>
<evidence type="ECO:0000256" key="1">
    <source>
        <dbReference type="SAM" id="Coils"/>
    </source>
</evidence>
<evidence type="ECO:0000313" key="3">
    <source>
        <dbReference type="Proteomes" id="UP000202031"/>
    </source>
</evidence>
<dbReference type="GeneID" id="46921246"/>
<dbReference type="RefSeq" id="WP_100590637.1">
    <property type="nucleotide sequence ID" value="NZ_CP015578.1"/>
</dbReference>
<dbReference type="AlphaFoldDB" id="A0A1X9SMP8"/>
<dbReference type="Proteomes" id="UP000202031">
    <property type="component" value="Chromosome"/>
</dbReference>
<accession>A0A1X9SMP8</accession>